<accession>F7R1P9</accession>
<protein>
    <submittedName>
        <fullName evidence="1">Uncharacterized protein</fullName>
    </submittedName>
</protein>
<dbReference type="EMBL" id="AFOJ01000006">
    <property type="protein sequence ID" value="EGM51311.1"/>
    <property type="molecule type" value="Genomic_DNA"/>
</dbReference>
<proteinExistence type="predicted"/>
<dbReference type="Proteomes" id="UP000002971">
    <property type="component" value="Unassembled WGS sequence"/>
</dbReference>
<sequence>MILPNAARTDNAHLLGSLIHGKEADSFGIFPSWKAIVMHTQKTGLNCN</sequence>
<dbReference type="AlphaFoldDB" id="F7R1P9"/>
<gene>
    <name evidence="1" type="ORF">LRU_01623</name>
</gene>
<evidence type="ECO:0000313" key="1">
    <source>
        <dbReference type="EMBL" id="EGM51311.1"/>
    </source>
</evidence>
<reference evidence="1 2" key="1">
    <citation type="journal article" date="2011" name="J. Bacteriol.">
        <title>Genome Sequence of Lactobacillus ruminis SPM0211, Isolated from a Fecal Sample from a Healthy Korean.</title>
        <authorList>
            <person name="Lee S."/>
            <person name="Cho Y.J."/>
            <person name="Lee A.H."/>
            <person name="Chun J."/>
            <person name="Ha N.J."/>
            <person name="Ko G."/>
        </authorList>
    </citation>
    <scope>NUCLEOTIDE SEQUENCE [LARGE SCALE GENOMIC DNA]</scope>
    <source>
        <strain evidence="1 2">SPM0211</strain>
    </source>
</reference>
<name>F7R1P9_9LACO</name>
<evidence type="ECO:0000313" key="2">
    <source>
        <dbReference type="Proteomes" id="UP000002971"/>
    </source>
</evidence>
<comment type="caution">
    <text evidence="1">The sequence shown here is derived from an EMBL/GenBank/DDBJ whole genome shotgun (WGS) entry which is preliminary data.</text>
</comment>
<organism evidence="1 2">
    <name type="scientific">Ligilactobacillus ruminis SPM0211</name>
    <dbReference type="NCBI Taxonomy" id="1040964"/>
    <lineage>
        <taxon>Bacteria</taxon>
        <taxon>Bacillati</taxon>
        <taxon>Bacillota</taxon>
        <taxon>Bacilli</taxon>
        <taxon>Lactobacillales</taxon>
        <taxon>Lactobacillaceae</taxon>
        <taxon>Ligilactobacillus</taxon>
    </lineage>
</organism>